<dbReference type="OrthoDB" id="4316028at2"/>
<dbReference type="RefSeq" id="WP_015804305.1">
    <property type="nucleotide sequence ID" value="NC_013093.1"/>
</dbReference>
<name>C6WC32_ACTMD</name>
<dbReference type="EMBL" id="CP001630">
    <property type="protein sequence ID" value="ACU39420.1"/>
    <property type="molecule type" value="Genomic_DNA"/>
</dbReference>
<keyword evidence="2" id="KW-1185">Reference proteome</keyword>
<dbReference type="STRING" id="446462.Amir_5604"/>
<dbReference type="HOGENOM" id="CLU_2784596_0_0_11"/>
<gene>
    <name evidence="1" type="ordered locus">Amir_5604</name>
</gene>
<organism evidence="1 2">
    <name type="scientific">Actinosynnema mirum (strain ATCC 29888 / DSM 43827 / JCM 3225 / NBRC 14064 / NCIMB 13271 / NRRL B-12336 / IMRU 3971 / 101)</name>
    <dbReference type="NCBI Taxonomy" id="446462"/>
    <lineage>
        <taxon>Bacteria</taxon>
        <taxon>Bacillati</taxon>
        <taxon>Actinomycetota</taxon>
        <taxon>Actinomycetes</taxon>
        <taxon>Pseudonocardiales</taxon>
        <taxon>Pseudonocardiaceae</taxon>
        <taxon>Actinosynnema</taxon>
    </lineage>
</organism>
<reference evidence="1 2" key="1">
    <citation type="journal article" date="2009" name="Stand. Genomic Sci.">
        <title>Complete genome sequence of Actinosynnema mirum type strain (101).</title>
        <authorList>
            <person name="Land M."/>
            <person name="Lapidus A."/>
            <person name="Mayilraj S."/>
            <person name="Chen F."/>
            <person name="Copeland A."/>
            <person name="Del Rio T.G."/>
            <person name="Nolan M."/>
            <person name="Lucas S."/>
            <person name="Tice H."/>
            <person name="Cheng J.F."/>
            <person name="Chertkov O."/>
            <person name="Bruce D."/>
            <person name="Goodwin L."/>
            <person name="Pitluck S."/>
            <person name="Rohde M."/>
            <person name="Goker M."/>
            <person name="Pati A."/>
            <person name="Ivanova N."/>
            <person name="Mavromatis K."/>
            <person name="Chen A."/>
            <person name="Palaniappan K."/>
            <person name="Hauser L."/>
            <person name="Chang Y.J."/>
            <person name="Jeffries C.C."/>
            <person name="Brettin T."/>
            <person name="Detter J.C."/>
            <person name="Han C."/>
            <person name="Chain P."/>
            <person name="Tindall B.J."/>
            <person name="Bristow J."/>
            <person name="Eisen J.A."/>
            <person name="Markowitz V."/>
            <person name="Hugenholtz P."/>
            <person name="Kyrpides N.C."/>
            <person name="Klenk H.P."/>
        </authorList>
    </citation>
    <scope>NUCLEOTIDE SEQUENCE [LARGE SCALE GENOMIC DNA]</scope>
    <source>
        <strain evidence="2">ATCC 29888 / DSM 43827 / JCM 3225 / NBRC 14064 / NCIMB 13271 / NRRL B-12336 / IMRU 3971 / 101</strain>
    </source>
</reference>
<evidence type="ECO:0008006" key="3">
    <source>
        <dbReference type="Google" id="ProtNLM"/>
    </source>
</evidence>
<accession>C6WC32</accession>
<dbReference type="AlphaFoldDB" id="C6WC32"/>
<evidence type="ECO:0000313" key="2">
    <source>
        <dbReference type="Proteomes" id="UP000002213"/>
    </source>
</evidence>
<evidence type="ECO:0000313" key="1">
    <source>
        <dbReference type="EMBL" id="ACU39420.1"/>
    </source>
</evidence>
<dbReference type="Proteomes" id="UP000002213">
    <property type="component" value="Chromosome"/>
</dbReference>
<dbReference type="KEGG" id="ami:Amir_5604"/>
<protein>
    <recommendedName>
        <fullName evidence="3">DNA binding domain protein, excisionase family</fullName>
    </recommendedName>
</protein>
<sequence>MSPPDEHEMRISSVQLAREAGVVSSTICRAIQRGEIDAIRVGKGRGTYRITRSEADRYIARCRDAVRT</sequence>
<proteinExistence type="predicted"/>